<protein>
    <submittedName>
        <fullName evidence="1">Uncharacterized protein</fullName>
    </submittedName>
</protein>
<accession>A0AA89BPC9</accession>
<gene>
    <name evidence="1" type="ORF">FSP39_001588</name>
</gene>
<evidence type="ECO:0000313" key="1">
    <source>
        <dbReference type="EMBL" id="KAK3082654.1"/>
    </source>
</evidence>
<organism evidence="1 2">
    <name type="scientific">Pinctada imbricata</name>
    <name type="common">Atlantic pearl-oyster</name>
    <name type="synonym">Pinctada martensii</name>
    <dbReference type="NCBI Taxonomy" id="66713"/>
    <lineage>
        <taxon>Eukaryota</taxon>
        <taxon>Metazoa</taxon>
        <taxon>Spiralia</taxon>
        <taxon>Lophotrochozoa</taxon>
        <taxon>Mollusca</taxon>
        <taxon>Bivalvia</taxon>
        <taxon>Autobranchia</taxon>
        <taxon>Pteriomorphia</taxon>
        <taxon>Pterioida</taxon>
        <taxon>Pterioidea</taxon>
        <taxon>Pteriidae</taxon>
        <taxon>Pinctada</taxon>
    </lineage>
</organism>
<sequence length="259" mass="29239">MFNDVLSHARGHHADLGRVVIQHPNLSNPIVVPLQQWENIDADTVMDEISKVLNSNEGLDVDENMVVTVGTIDLPKGGAKKPITRLSGPANSLQKKRSLIYVENDNNLCLAISVALCFLKTCTVVDADHSLVKESTRLDHILKCRTVFKNVLQSSTRKKRKKLGMEIAVDLCKRTGLPTTRYLGLNDIPKFEQLLNVNIFVVSSRVSDKFVRILDNDDRPNLYLYHIETEAENHWHGIVNIQGFFKGAYFCKNCKQPFN</sequence>
<proteinExistence type="predicted"/>
<dbReference type="EMBL" id="VSWD01000014">
    <property type="protein sequence ID" value="KAK3082654.1"/>
    <property type="molecule type" value="Genomic_DNA"/>
</dbReference>
<name>A0AA89BPC9_PINIB</name>
<dbReference type="Proteomes" id="UP001186944">
    <property type="component" value="Unassembled WGS sequence"/>
</dbReference>
<keyword evidence="2" id="KW-1185">Reference proteome</keyword>
<comment type="caution">
    <text evidence="1">The sequence shown here is derived from an EMBL/GenBank/DDBJ whole genome shotgun (WGS) entry which is preliminary data.</text>
</comment>
<reference evidence="1" key="1">
    <citation type="submission" date="2019-08" db="EMBL/GenBank/DDBJ databases">
        <title>The improved chromosome-level genome for the pearl oyster Pinctada fucata martensii using PacBio sequencing and Hi-C.</title>
        <authorList>
            <person name="Zheng Z."/>
        </authorList>
    </citation>
    <scope>NUCLEOTIDE SEQUENCE</scope>
    <source>
        <strain evidence="1">ZZ-2019</strain>
        <tissue evidence="1">Adductor muscle</tissue>
    </source>
</reference>
<dbReference type="AlphaFoldDB" id="A0AA89BPC9"/>
<evidence type="ECO:0000313" key="2">
    <source>
        <dbReference type="Proteomes" id="UP001186944"/>
    </source>
</evidence>